<dbReference type="EMBL" id="CM042057">
    <property type="protein sequence ID" value="KAI3693224.1"/>
    <property type="molecule type" value="Genomic_DNA"/>
</dbReference>
<gene>
    <name evidence="1" type="ORF">L6452_33055</name>
</gene>
<keyword evidence="2" id="KW-1185">Reference proteome</keyword>
<dbReference type="Proteomes" id="UP001055879">
    <property type="component" value="Linkage Group LG11"/>
</dbReference>
<evidence type="ECO:0000313" key="2">
    <source>
        <dbReference type="Proteomes" id="UP001055879"/>
    </source>
</evidence>
<proteinExistence type="predicted"/>
<accession>A0ACB8Z5F5</accession>
<sequence>MNNPIFRASIKEVTESFQLDDATQAGCGENIESESPLSACEYESVTEITSATNKGENLVLQSDQITGLSSRESMESYPSVRESRGKARIEVRERTRERMAIKHLEKLKQLFEAYPNVDFNQPQLGFSENLDNHNMEESSCFPIKYSNTYHFLKLHLDNSTLSKTNTYLGNITAISSTNFSMFDYNKNIVEPPPGWLNSRNTFMGFLGGWDSGSSRMESGNEIVPNVAPLTSSIIWENANSGDLLIVFKGKIPILPNRTEEWGKERGNSINSPQFLTIFFRAIDLCYSDPHRVYPTRLTSSSAQTGQSLMDRWSGILKVPLFPGSRGHYRVAASLCISTSSRNPTVPSMNAIFFNGDRVRGTGNPVIERLSDLERIAEIIVSKLGENVNAWVIEASKFNGPFAVYKDFIPSVNQWGEPKSYNATGYPASTSIVSLLSSCLTEAKNIISSRLEEPCAIEAPGSCFSQPKTLLFGFSKGGTVLNQLVTELAFFELDSIAVPSHDKNEILPTSKESLLNSITEIHYVDVGLNSNGAYITDQDIIDRISKRLSEGASGIRFVLHGTPRQWRDSMRVWIGKEKDTMVQLLDAESRRCGEKLSVCERFYFANKPANMQMHFEVIESMDIS</sequence>
<reference evidence="1 2" key="2">
    <citation type="journal article" date="2022" name="Mol. Ecol. Resour.">
        <title>The genomes of chicory, endive, great burdock and yacon provide insights into Asteraceae paleo-polyploidization history and plant inulin production.</title>
        <authorList>
            <person name="Fan W."/>
            <person name="Wang S."/>
            <person name="Wang H."/>
            <person name="Wang A."/>
            <person name="Jiang F."/>
            <person name="Liu H."/>
            <person name="Zhao H."/>
            <person name="Xu D."/>
            <person name="Zhang Y."/>
        </authorList>
    </citation>
    <scope>NUCLEOTIDE SEQUENCE [LARGE SCALE GENOMIC DNA]</scope>
    <source>
        <strain evidence="2">cv. Niubang</strain>
    </source>
</reference>
<name>A0ACB8Z5F5_ARCLA</name>
<comment type="caution">
    <text evidence="1">The sequence shown here is derived from an EMBL/GenBank/DDBJ whole genome shotgun (WGS) entry which is preliminary data.</text>
</comment>
<organism evidence="1 2">
    <name type="scientific">Arctium lappa</name>
    <name type="common">Greater burdock</name>
    <name type="synonym">Lappa major</name>
    <dbReference type="NCBI Taxonomy" id="4217"/>
    <lineage>
        <taxon>Eukaryota</taxon>
        <taxon>Viridiplantae</taxon>
        <taxon>Streptophyta</taxon>
        <taxon>Embryophyta</taxon>
        <taxon>Tracheophyta</taxon>
        <taxon>Spermatophyta</taxon>
        <taxon>Magnoliopsida</taxon>
        <taxon>eudicotyledons</taxon>
        <taxon>Gunneridae</taxon>
        <taxon>Pentapetalae</taxon>
        <taxon>asterids</taxon>
        <taxon>campanulids</taxon>
        <taxon>Asterales</taxon>
        <taxon>Asteraceae</taxon>
        <taxon>Carduoideae</taxon>
        <taxon>Cardueae</taxon>
        <taxon>Arctiinae</taxon>
        <taxon>Arctium</taxon>
    </lineage>
</organism>
<evidence type="ECO:0000313" key="1">
    <source>
        <dbReference type="EMBL" id="KAI3693224.1"/>
    </source>
</evidence>
<protein>
    <submittedName>
        <fullName evidence="1">Uncharacterized protein</fullName>
    </submittedName>
</protein>
<reference evidence="2" key="1">
    <citation type="journal article" date="2022" name="Mol. Ecol. Resour.">
        <title>The genomes of chicory, endive, great burdock and yacon provide insights into Asteraceae palaeo-polyploidization history and plant inulin production.</title>
        <authorList>
            <person name="Fan W."/>
            <person name="Wang S."/>
            <person name="Wang H."/>
            <person name="Wang A."/>
            <person name="Jiang F."/>
            <person name="Liu H."/>
            <person name="Zhao H."/>
            <person name="Xu D."/>
            <person name="Zhang Y."/>
        </authorList>
    </citation>
    <scope>NUCLEOTIDE SEQUENCE [LARGE SCALE GENOMIC DNA]</scope>
    <source>
        <strain evidence="2">cv. Niubang</strain>
    </source>
</reference>